<proteinExistence type="predicted"/>
<evidence type="ECO:0000256" key="3">
    <source>
        <dbReference type="ARBA" id="ARBA00023015"/>
    </source>
</evidence>
<dbReference type="GO" id="GO:0005829">
    <property type="term" value="C:cytosol"/>
    <property type="evidence" value="ECO:0007669"/>
    <property type="project" value="TreeGrafter"/>
</dbReference>
<dbReference type="Gene3D" id="3.40.50.2300">
    <property type="match status" value="1"/>
</dbReference>
<keyword evidence="1 6" id="KW-0597">Phosphoprotein</keyword>
<dbReference type="NCBIfam" id="TIGR03787">
    <property type="entry name" value="marine_sort_RR"/>
    <property type="match status" value="1"/>
</dbReference>
<dbReference type="EMBL" id="CP022684">
    <property type="protein sequence ID" value="AUM13407.1"/>
    <property type="molecule type" value="Genomic_DNA"/>
</dbReference>
<name>A0A2K9LMF5_9GAMM</name>
<dbReference type="InterPro" id="IPR036388">
    <property type="entry name" value="WH-like_DNA-bd_sf"/>
</dbReference>
<evidence type="ECO:0000256" key="4">
    <source>
        <dbReference type="ARBA" id="ARBA00023125"/>
    </source>
</evidence>
<evidence type="ECO:0000256" key="6">
    <source>
        <dbReference type="PROSITE-ProRule" id="PRU00169"/>
    </source>
</evidence>
<dbReference type="InterPro" id="IPR001789">
    <property type="entry name" value="Sig_transdc_resp-reg_receiver"/>
</dbReference>
<feature type="DNA-binding region" description="OmpR/PhoB-type" evidence="7">
    <location>
        <begin position="133"/>
        <end position="229"/>
    </location>
</feature>
<dbReference type="Pfam" id="PF00072">
    <property type="entry name" value="Response_reg"/>
    <property type="match status" value="1"/>
</dbReference>
<dbReference type="SMART" id="SM00448">
    <property type="entry name" value="REC"/>
    <property type="match status" value="1"/>
</dbReference>
<keyword evidence="2" id="KW-0902">Two-component regulatory system</keyword>
<dbReference type="InterPro" id="IPR001867">
    <property type="entry name" value="OmpR/PhoB-type_DNA-bd"/>
</dbReference>
<dbReference type="Pfam" id="PF00486">
    <property type="entry name" value="Trans_reg_C"/>
    <property type="match status" value="1"/>
</dbReference>
<dbReference type="PROSITE" id="PS50110">
    <property type="entry name" value="RESPONSE_REGULATORY"/>
    <property type="match status" value="1"/>
</dbReference>
<dbReference type="Gene3D" id="1.10.10.10">
    <property type="entry name" value="Winged helix-like DNA-binding domain superfamily/Winged helix DNA-binding domain"/>
    <property type="match status" value="1"/>
</dbReference>
<evidence type="ECO:0000313" key="11">
    <source>
        <dbReference type="Proteomes" id="UP000235116"/>
    </source>
</evidence>
<evidence type="ECO:0000313" key="10">
    <source>
        <dbReference type="EMBL" id="AUM13407.1"/>
    </source>
</evidence>
<dbReference type="SUPFAM" id="SSF52172">
    <property type="entry name" value="CheY-like"/>
    <property type="match status" value="1"/>
</dbReference>
<keyword evidence="3" id="KW-0805">Transcription regulation</keyword>
<evidence type="ECO:0000256" key="2">
    <source>
        <dbReference type="ARBA" id="ARBA00023012"/>
    </source>
</evidence>
<keyword evidence="4 7" id="KW-0238">DNA-binding</keyword>
<dbReference type="InterPro" id="IPR022305">
    <property type="entry name" value="Response_regulator"/>
</dbReference>
<evidence type="ECO:0000256" key="5">
    <source>
        <dbReference type="ARBA" id="ARBA00023163"/>
    </source>
</evidence>
<gene>
    <name evidence="10" type="primary">pdsR</name>
    <name evidence="10" type="ORF">Kalk_13685</name>
</gene>
<dbReference type="InterPro" id="IPR016032">
    <property type="entry name" value="Sig_transdc_resp-reg_C-effctor"/>
</dbReference>
<dbReference type="SUPFAM" id="SSF46894">
    <property type="entry name" value="C-terminal effector domain of the bipartite response regulators"/>
    <property type="match status" value="1"/>
</dbReference>
<protein>
    <submittedName>
        <fullName evidence="10">Proteobacterial dedicated sortase system response regulator</fullName>
    </submittedName>
</protein>
<dbReference type="GO" id="GO:0000156">
    <property type="term" value="F:phosphorelay response regulator activity"/>
    <property type="evidence" value="ECO:0007669"/>
    <property type="project" value="TreeGrafter"/>
</dbReference>
<dbReference type="InterPro" id="IPR011006">
    <property type="entry name" value="CheY-like_superfamily"/>
</dbReference>
<dbReference type="GO" id="GO:0032993">
    <property type="term" value="C:protein-DNA complex"/>
    <property type="evidence" value="ECO:0007669"/>
    <property type="project" value="TreeGrafter"/>
</dbReference>
<evidence type="ECO:0000256" key="7">
    <source>
        <dbReference type="PROSITE-ProRule" id="PRU01091"/>
    </source>
</evidence>
<feature type="domain" description="Response regulatory" evidence="8">
    <location>
        <begin position="4"/>
        <end position="120"/>
    </location>
</feature>
<feature type="domain" description="OmpR/PhoB-type" evidence="9">
    <location>
        <begin position="133"/>
        <end position="229"/>
    </location>
</feature>
<dbReference type="KEGG" id="kak:Kalk_13685"/>
<dbReference type="PANTHER" id="PTHR48111:SF21">
    <property type="entry name" value="DNA-BINDING DUAL MASTER TRANSCRIPTIONAL REGULATOR RPAA"/>
    <property type="match status" value="1"/>
</dbReference>
<dbReference type="InterPro" id="IPR039420">
    <property type="entry name" value="WalR-like"/>
</dbReference>
<feature type="modified residue" description="4-aspartylphosphate" evidence="6">
    <location>
        <position position="53"/>
    </location>
</feature>
<dbReference type="CDD" id="cd00383">
    <property type="entry name" value="trans_reg_C"/>
    <property type="match status" value="1"/>
</dbReference>
<dbReference type="GO" id="GO:0000976">
    <property type="term" value="F:transcription cis-regulatory region binding"/>
    <property type="evidence" value="ECO:0007669"/>
    <property type="project" value="TreeGrafter"/>
</dbReference>
<evidence type="ECO:0000256" key="1">
    <source>
        <dbReference type="ARBA" id="ARBA00022553"/>
    </source>
</evidence>
<dbReference type="OrthoDB" id="9802426at2"/>
<dbReference type="PANTHER" id="PTHR48111">
    <property type="entry name" value="REGULATOR OF RPOS"/>
    <property type="match status" value="1"/>
</dbReference>
<dbReference type="SMART" id="SM00862">
    <property type="entry name" value="Trans_reg_C"/>
    <property type="match status" value="1"/>
</dbReference>
<evidence type="ECO:0000259" key="8">
    <source>
        <dbReference type="PROSITE" id="PS50110"/>
    </source>
</evidence>
<accession>A0A2K9LMF5</accession>
<organism evidence="10 11">
    <name type="scientific">Ketobacter alkanivorans</name>
    <dbReference type="NCBI Taxonomy" id="1917421"/>
    <lineage>
        <taxon>Bacteria</taxon>
        <taxon>Pseudomonadati</taxon>
        <taxon>Pseudomonadota</taxon>
        <taxon>Gammaproteobacteria</taxon>
        <taxon>Pseudomonadales</taxon>
        <taxon>Ketobacteraceae</taxon>
        <taxon>Ketobacter</taxon>
    </lineage>
</organism>
<dbReference type="AlphaFoldDB" id="A0A2K9LMF5"/>
<dbReference type="Gene3D" id="6.10.250.690">
    <property type="match status" value="1"/>
</dbReference>
<keyword evidence="5" id="KW-0804">Transcription</keyword>
<evidence type="ECO:0000259" key="9">
    <source>
        <dbReference type="PROSITE" id="PS51755"/>
    </source>
</evidence>
<sequence>MAKHIALIEDEAAIRENYKAFLQGQGYQISTYESRPQALAGMQQTLPDMAVIDIGLKDEIEGGFDLCRELRQIAPHLPILFLTARDSELDAISGLRLGADDYLTKDISLPHLSARITALFRRLDALNQPRQQEDRLQRSELLLDLDRLHANWRQQPLDLTLTEFWIVHALAKHPGHVKNRQQLMDAASVVLDDNTITSHIKRIRRKFNQIDPQFDAIQTVYGMGYRWHIPSATPSSGA</sequence>
<dbReference type="RefSeq" id="WP_101894785.1">
    <property type="nucleotide sequence ID" value="NZ_CP022684.1"/>
</dbReference>
<dbReference type="PROSITE" id="PS51755">
    <property type="entry name" value="OMPR_PHOB"/>
    <property type="match status" value="1"/>
</dbReference>
<dbReference type="Proteomes" id="UP000235116">
    <property type="component" value="Chromosome"/>
</dbReference>
<reference evidence="11" key="1">
    <citation type="submission" date="2017-08" db="EMBL/GenBank/DDBJ databases">
        <title>Direct submision.</title>
        <authorList>
            <person name="Kim S.-J."/>
            <person name="Rhee S.-K."/>
        </authorList>
    </citation>
    <scope>NUCLEOTIDE SEQUENCE [LARGE SCALE GENOMIC DNA]</scope>
    <source>
        <strain evidence="11">GI5</strain>
    </source>
</reference>
<keyword evidence="11" id="KW-1185">Reference proteome</keyword>
<dbReference type="GO" id="GO:0006355">
    <property type="term" value="P:regulation of DNA-templated transcription"/>
    <property type="evidence" value="ECO:0007669"/>
    <property type="project" value="InterPro"/>
</dbReference>